<reference evidence="2" key="1">
    <citation type="submission" date="2016-10" db="EMBL/GenBank/DDBJ databases">
        <authorList>
            <person name="Varghese N."/>
            <person name="Submissions S."/>
        </authorList>
    </citation>
    <scope>NUCLEOTIDE SEQUENCE [LARGE SCALE GENOMIC DNA]</scope>
    <source>
        <strain evidence="2">DSM 26348</strain>
    </source>
</reference>
<keyword evidence="2" id="KW-1185">Reference proteome</keyword>
<name>A0A1I3FXE8_9PLAN</name>
<dbReference type="Pfam" id="PF14350">
    <property type="entry name" value="Beta_protein"/>
    <property type="match status" value="1"/>
</dbReference>
<dbReference type="OrthoDB" id="1492299at2"/>
<accession>A0A1I3FXE8</accession>
<sequence length="336" mass="37280">MKFSHKHYAPIIKSKRGELWALAHLQDATRHWLTPVIEIHSPNNKTVAQHLLAVFKQIANAWPPHLPLYLDTIWLRDLGMTTTQVTAIYEAARSHQIQFIPVIHLTDGPNSLDAAKDAMQLDQRGVLLRLKSNEVASPAIDGVLNYMGTQATQVDLLIDFGKQSMSLPDVLPVTRHLQQWRNLISSSGVFPNSLMSLPTNAWNSVPRNCWLTWEQPVLSGSLPRNPAFSDYTTRSPGPAPTFGMPSSNVRYAVADNWQTQMRGKLKGGGGADMQPICASLITQPFYRGPQFSEGDDIFSQVASGQLSTGGSTEWVQWSANHHLELVAKQIHNHSGL</sequence>
<gene>
    <name evidence="1" type="ORF">SAMN05421753_10671</name>
</gene>
<dbReference type="STRING" id="1576369.SAMN05421753_10671"/>
<dbReference type="EMBL" id="FOQD01000006">
    <property type="protein sequence ID" value="SFI15752.1"/>
    <property type="molecule type" value="Genomic_DNA"/>
</dbReference>
<dbReference type="RefSeq" id="WP_092049436.1">
    <property type="nucleotide sequence ID" value="NZ_FOQD01000006.1"/>
</dbReference>
<evidence type="ECO:0000313" key="2">
    <source>
        <dbReference type="Proteomes" id="UP000199518"/>
    </source>
</evidence>
<proteinExistence type="predicted"/>
<organism evidence="1 2">
    <name type="scientific">Planctomicrobium piriforme</name>
    <dbReference type="NCBI Taxonomy" id="1576369"/>
    <lineage>
        <taxon>Bacteria</taxon>
        <taxon>Pseudomonadati</taxon>
        <taxon>Planctomycetota</taxon>
        <taxon>Planctomycetia</taxon>
        <taxon>Planctomycetales</taxon>
        <taxon>Planctomycetaceae</taxon>
        <taxon>Planctomicrobium</taxon>
    </lineage>
</organism>
<evidence type="ECO:0000313" key="1">
    <source>
        <dbReference type="EMBL" id="SFI15752.1"/>
    </source>
</evidence>
<dbReference type="AlphaFoldDB" id="A0A1I3FXE8"/>
<dbReference type="InterPro" id="IPR025683">
    <property type="entry name" value="Protein_beta"/>
</dbReference>
<protein>
    <submittedName>
        <fullName evidence="1">Beta protein</fullName>
    </submittedName>
</protein>
<dbReference type="Proteomes" id="UP000199518">
    <property type="component" value="Unassembled WGS sequence"/>
</dbReference>